<keyword evidence="2" id="KW-0282">Flagellum</keyword>
<evidence type="ECO:0000256" key="4">
    <source>
        <dbReference type="ARBA" id="ARBA00023069"/>
    </source>
</evidence>
<evidence type="ECO:0000256" key="3">
    <source>
        <dbReference type="ARBA" id="ARBA00023054"/>
    </source>
</evidence>
<feature type="region of interest" description="Disordered" evidence="9">
    <location>
        <begin position="1"/>
        <end position="21"/>
    </location>
</feature>
<evidence type="ECO:0000259" key="10">
    <source>
        <dbReference type="Pfam" id="PF13868"/>
    </source>
</evidence>
<dbReference type="PANTHER" id="PTHR15504">
    <property type="entry name" value="NASOPHARYNGEAL EPITHELIUM SPECIFIC PROTEIN 1"/>
    <property type="match status" value="1"/>
</dbReference>
<dbReference type="InterPro" id="IPR033253">
    <property type="entry name" value="CFAP45"/>
</dbReference>
<protein>
    <recommendedName>
        <fullName evidence="7">Cilia- and flagella-associated protein 45</fullName>
    </recommendedName>
</protein>
<keyword evidence="5" id="KW-0966">Cell projection</keyword>
<evidence type="ECO:0000256" key="9">
    <source>
        <dbReference type="SAM" id="MobiDB-lite"/>
    </source>
</evidence>
<gene>
    <name evidence="11" type="ORF">FJAP1339_LOCUS7701</name>
</gene>
<dbReference type="InterPro" id="IPR043597">
    <property type="entry name" value="TPH_dom"/>
</dbReference>
<dbReference type="GO" id="GO:0031514">
    <property type="term" value="C:motile cilium"/>
    <property type="evidence" value="ECO:0007669"/>
    <property type="project" value="UniProtKB-SubCell"/>
</dbReference>
<evidence type="ECO:0000256" key="2">
    <source>
        <dbReference type="ARBA" id="ARBA00022846"/>
    </source>
</evidence>
<evidence type="ECO:0000256" key="1">
    <source>
        <dbReference type="ARBA" id="ARBA00004230"/>
    </source>
</evidence>
<evidence type="ECO:0000256" key="7">
    <source>
        <dbReference type="ARBA" id="ARBA00034142"/>
    </source>
</evidence>
<comment type="similarity">
    <text evidence="6">Belongs to the CFAP45 family.</text>
</comment>
<dbReference type="EMBL" id="HBHR01015425">
    <property type="protein sequence ID" value="CAD9866737.1"/>
    <property type="molecule type" value="Transcribed_RNA"/>
</dbReference>
<dbReference type="Pfam" id="PF13868">
    <property type="entry name" value="TPH"/>
    <property type="match status" value="1"/>
</dbReference>
<comment type="subcellular location">
    <subcellularLocation>
        <location evidence="1">Cell projection</location>
        <location evidence="1">Cilium</location>
        <location evidence="1">Flagellum</location>
    </subcellularLocation>
</comment>
<feature type="domain" description="Trichohyalin-plectin-homology" evidence="10">
    <location>
        <begin position="2"/>
        <end position="268"/>
    </location>
</feature>
<dbReference type="PANTHER" id="PTHR15504:SF0">
    <property type="entry name" value="CILIA- AND FLAGELLA-ASSOCIATED PROTEIN 45"/>
    <property type="match status" value="1"/>
</dbReference>
<keyword evidence="4" id="KW-0969">Cilium</keyword>
<evidence type="ECO:0000313" key="11">
    <source>
        <dbReference type="EMBL" id="CAD9866737.1"/>
    </source>
</evidence>
<evidence type="ECO:0000256" key="5">
    <source>
        <dbReference type="ARBA" id="ARBA00023273"/>
    </source>
</evidence>
<name>A0A7S2V0X2_9STRA</name>
<evidence type="ECO:0000256" key="6">
    <source>
        <dbReference type="ARBA" id="ARBA00034116"/>
    </source>
</evidence>
<accession>A0A7S2V0X2</accession>
<sequence length="288" mass="34893">MQQMQDRQRRKLLEEEAREQENQAMLAMMRKFEDDDRSKQMKHKEEVRQARLEVLSANERAIQMREHMKIKEREEEEAILAYQAKKDEDLRVREQEEIVRQRLMKERQAKLLAQQEKTQNKQAELDELRARRAAEEKERRERARELAAAQKHRHDIACLQEDRKRQEQQKRFMQMKEAEQQIQEYQAAMAYSNQVAEREREEFQRKQHASMDHRSAILTQINEAEAKRSQEQNAKFEEGRKLNQEFLSERAKLEAIRDKMVSDLEKKGINPKYLAEMKMADIRKLQMR</sequence>
<organism evidence="11">
    <name type="scientific">Fibrocapsa japonica</name>
    <dbReference type="NCBI Taxonomy" id="94617"/>
    <lineage>
        <taxon>Eukaryota</taxon>
        <taxon>Sar</taxon>
        <taxon>Stramenopiles</taxon>
        <taxon>Ochrophyta</taxon>
        <taxon>Raphidophyceae</taxon>
        <taxon>Chattonellales</taxon>
        <taxon>Chattonellaceae</taxon>
        <taxon>Fibrocapsa</taxon>
    </lineage>
</organism>
<feature type="compositionally biased region" description="Basic and acidic residues" evidence="9">
    <location>
        <begin position="11"/>
        <end position="21"/>
    </location>
</feature>
<evidence type="ECO:0000256" key="8">
    <source>
        <dbReference type="SAM" id="Coils"/>
    </source>
</evidence>
<keyword evidence="3 8" id="KW-0175">Coiled coil</keyword>
<proteinExistence type="inferred from homology"/>
<reference evidence="11" key="1">
    <citation type="submission" date="2021-01" db="EMBL/GenBank/DDBJ databases">
        <authorList>
            <person name="Corre E."/>
            <person name="Pelletier E."/>
            <person name="Niang G."/>
            <person name="Scheremetjew M."/>
            <person name="Finn R."/>
            <person name="Kale V."/>
            <person name="Holt S."/>
            <person name="Cochrane G."/>
            <person name="Meng A."/>
            <person name="Brown T."/>
            <person name="Cohen L."/>
        </authorList>
    </citation>
    <scope>NUCLEOTIDE SEQUENCE</scope>
    <source>
        <strain evidence="11">CCMP1661</strain>
    </source>
</reference>
<dbReference type="AlphaFoldDB" id="A0A7S2V0X2"/>
<feature type="coiled-coil region" evidence="8">
    <location>
        <begin position="111"/>
        <end position="195"/>
    </location>
</feature>